<feature type="transmembrane region" description="Helical" evidence="7">
    <location>
        <begin position="65"/>
        <end position="84"/>
    </location>
</feature>
<dbReference type="SUPFAM" id="SSF103473">
    <property type="entry name" value="MFS general substrate transporter"/>
    <property type="match status" value="1"/>
</dbReference>
<proteinExistence type="predicted"/>
<feature type="transmembrane region" description="Helical" evidence="7">
    <location>
        <begin position="460"/>
        <end position="482"/>
    </location>
</feature>
<comment type="subcellular location">
    <subcellularLocation>
        <location evidence="1">Membrane</location>
        <topology evidence="1">Multi-pass membrane protein</topology>
    </subcellularLocation>
</comment>
<dbReference type="PANTHER" id="PTHR19432">
    <property type="entry name" value="SUGAR TRANSPORTER"/>
    <property type="match status" value="1"/>
</dbReference>
<keyword evidence="3 7" id="KW-0812">Transmembrane</keyword>
<dbReference type="OrthoDB" id="28755at2759"/>
<organism evidence="8 9">
    <name type="scientific">Exidia glandulosa HHB12029</name>
    <dbReference type="NCBI Taxonomy" id="1314781"/>
    <lineage>
        <taxon>Eukaryota</taxon>
        <taxon>Fungi</taxon>
        <taxon>Dikarya</taxon>
        <taxon>Basidiomycota</taxon>
        <taxon>Agaricomycotina</taxon>
        <taxon>Agaricomycetes</taxon>
        <taxon>Auriculariales</taxon>
        <taxon>Exidiaceae</taxon>
        <taxon>Exidia</taxon>
    </lineage>
</organism>
<dbReference type="AlphaFoldDB" id="A0A165QUU6"/>
<dbReference type="EMBL" id="KV425882">
    <property type="protein sequence ID" value="KZW04105.1"/>
    <property type="molecule type" value="Genomic_DNA"/>
</dbReference>
<dbReference type="InParanoid" id="A0A165QUU6"/>
<evidence type="ECO:0000256" key="7">
    <source>
        <dbReference type="SAM" id="Phobius"/>
    </source>
</evidence>
<evidence type="ECO:0000256" key="2">
    <source>
        <dbReference type="ARBA" id="ARBA00022448"/>
    </source>
</evidence>
<keyword evidence="2" id="KW-0813">Transport</keyword>
<evidence type="ECO:0000256" key="3">
    <source>
        <dbReference type="ARBA" id="ARBA00022692"/>
    </source>
</evidence>
<dbReference type="FunCoup" id="A0A165QUU6">
    <property type="interactions" value="91"/>
</dbReference>
<dbReference type="STRING" id="1314781.A0A165QUU6"/>
<dbReference type="Gene3D" id="1.20.1250.20">
    <property type="entry name" value="MFS general substrate transporter like domains"/>
    <property type="match status" value="1"/>
</dbReference>
<feature type="transmembrane region" description="Helical" evidence="7">
    <location>
        <begin position="604"/>
        <end position="622"/>
    </location>
</feature>
<feature type="transmembrane region" description="Helical" evidence="7">
    <location>
        <begin position="320"/>
        <end position="342"/>
    </location>
</feature>
<accession>A0A165QUU6</accession>
<dbReference type="GO" id="GO:0008506">
    <property type="term" value="F:sucrose:proton symporter activity"/>
    <property type="evidence" value="ECO:0007669"/>
    <property type="project" value="TreeGrafter"/>
</dbReference>
<feature type="region of interest" description="Disordered" evidence="6">
    <location>
        <begin position="1"/>
        <end position="55"/>
    </location>
</feature>
<feature type="transmembrane region" description="Helical" evidence="7">
    <location>
        <begin position="562"/>
        <end position="584"/>
    </location>
</feature>
<reference evidence="8 9" key="1">
    <citation type="journal article" date="2016" name="Mol. Biol. Evol.">
        <title>Comparative Genomics of Early-Diverging Mushroom-Forming Fungi Provides Insights into the Origins of Lignocellulose Decay Capabilities.</title>
        <authorList>
            <person name="Nagy L.G."/>
            <person name="Riley R."/>
            <person name="Tritt A."/>
            <person name="Adam C."/>
            <person name="Daum C."/>
            <person name="Floudas D."/>
            <person name="Sun H."/>
            <person name="Yadav J.S."/>
            <person name="Pangilinan J."/>
            <person name="Larsson K.H."/>
            <person name="Matsuura K."/>
            <person name="Barry K."/>
            <person name="Labutti K."/>
            <person name="Kuo R."/>
            <person name="Ohm R.A."/>
            <person name="Bhattacharya S.S."/>
            <person name="Shirouzu T."/>
            <person name="Yoshinaga Y."/>
            <person name="Martin F.M."/>
            <person name="Grigoriev I.V."/>
            <person name="Hibbett D.S."/>
        </authorList>
    </citation>
    <scope>NUCLEOTIDE SEQUENCE [LARGE SCALE GENOMIC DNA]</scope>
    <source>
        <strain evidence="8 9">HHB12029</strain>
    </source>
</reference>
<feature type="transmembrane region" description="Helical" evidence="7">
    <location>
        <begin position="432"/>
        <end position="454"/>
    </location>
</feature>
<evidence type="ECO:0000256" key="6">
    <source>
        <dbReference type="SAM" id="MobiDB-lite"/>
    </source>
</evidence>
<evidence type="ECO:0000256" key="5">
    <source>
        <dbReference type="ARBA" id="ARBA00023136"/>
    </source>
</evidence>
<gene>
    <name evidence="8" type="ORF">EXIGLDRAFT_758406</name>
</gene>
<feature type="transmembrane region" description="Helical" evidence="7">
    <location>
        <begin position="236"/>
        <end position="257"/>
    </location>
</feature>
<evidence type="ECO:0000256" key="1">
    <source>
        <dbReference type="ARBA" id="ARBA00004141"/>
    </source>
</evidence>
<keyword evidence="9" id="KW-1185">Reference proteome</keyword>
<dbReference type="InterPro" id="IPR036259">
    <property type="entry name" value="MFS_trans_sf"/>
</dbReference>
<evidence type="ECO:0000313" key="9">
    <source>
        <dbReference type="Proteomes" id="UP000077266"/>
    </source>
</evidence>
<feature type="transmembrane region" description="Helical" evidence="7">
    <location>
        <begin position="179"/>
        <end position="200"/>
    </location>
</feature>
<dbReference type="Proteomes" id="UP000077266">
    <property type="component" value="Unassembled WGS sequence"/>
</dbReference>
<keyword evidence="5 7" id="KW-0472">Membrane</keyword>
<dbReference type="GO" id="GO:0005886">
    <property type="term" value="C:plasma membrane"/>
    <property type="evidence" value="ECO:0007669"/>
    <property type="project" value="TreeGrafter"/>
</dbReference>
<evidence type="ECO:0000256" key="4">
    <source>
        <dbReference type="ARBA" id="ARBA00022989"/>
    </source>
</evidence>
<evidence type="ECO:0000313" key="8">
    <source>
        <dbReference type="EMBL" id="KZW04105.1"/>
    </source>
</evidence>
<feature type="transmembrane region" description="Helical" evidence="7">
    <location>
        <begin position="137"/>
        <end position="159"/>
    </location>
</feature>
<name>A0A165QUU6_EXIGL</name>
<feature type="transmembrane region" description="Helical" evidence="7">
    <location>
        <begin position="104"/>
        <end position="125"/>
    </location>
</feature>
<feature type="transmembrane region" description="Helical" evidence="7">
    <location>
        <begin position="362"/>
        <end position="384"/>
    </location>
</feature>
<protein>
    <submittedName>
        <fullName evidence="8">MFS general substrate transporter</fullName>
    </submittedName>
</protein>
<keyword evidence="4 7" id="KW-1133">Transmembrane helix</keyword>
<sequence length="650" mass="71722">MTFPAAGTDSTDPASQVAWPRQAGTHTPERSQPVGGASAAGDGSRDGSRLQRSVSSARSIRQMSVWHLFTLSVSMGGAQMAWIIELAYGTPFLVDLGISEQMTSLVWLAGPISGLVAQPLIGAVSDASYSKYRRRKWVVASTGVLVASIILLSFTREIASVIVDLMNIGEGDWDPKRLSAIKSIAIAIAIFAFYFLDFALNGLQASLRNLLLDVTPAEQLNQANAWHGRMNHAGSIIGNGIGFINLAAFPLFNFLGGDQFRKFSFVVLIVLVSTVWITCFSHEEAPRTDNFRRQGRTSLISIFADIIKSIKNLPKPIRRVCFVQLFAWMGWFPFLFYSTLWVGEVMANELGEDPDKDVATRAGEFALCLHAITAALFGWLLPLLTKRDRRLLVFEDDPRDHDLAQIRNMVRGWRAEAMREGKKLKLPTMPFMLRNIWTAALLLFAVLMGLSVFVRTVVQATIIIAALGICWSVAMWIPFAIIMEYLKGRDLPGVETRSETAPPPYSRRLSLPTPSWRARERVAAAERAANERTPLVRSRSYVADETDEMEEEKKELGGGTILGIHNLAVVIPQFAVAIISSIIFRLVDENEGSNGHLYLGKHGVTWVLGFGGFCAVIAAVISRRVPPTRPEKEIRQKLAEIIEAEGLGLA</sequence>
<dbReference type="PANTHER" id="PTHR19432:SF35">
    <property type="entry name" value="SOLUTE CARRIER FAMILY 45 MEMBER 3 ISOFORM X1"/>
    <property type="match status" value="1"/>
</dbReference>
<feature type="transmembrane region" description="Helical" evidence="7">
    <location>
        <begin position="263"/>
        <end position="282"/>
    </location>
</feature>